<keyword evidence="1" id="KW-0378">Hydrolase</keyword>
<dbReference type="CDD" id="cd10787">
    <property type="entry name" value="LamB_YcsF_like"/>
    <property type="match status" value="1"/>
</dbReference>
<organism evidence="1 2">
    <name type="scientific">Sphingobacterium corticis</name>
    <dbReference type="NCBI Taxonomy" id="1812823"/>
    <lineage>
        <taxon>Bacteria</taxon>
        <taxon>Pseudomonadati</taxon>
        <taxon>Bacteroidota</taxon>
        <taxon>Sphingobacteriia</taxon>
        <taxon>Sphingobacteriales</taxon>
        <taxon>Sphingobacteriaceae</taxon>
        <taxon>Sphingobacterium</taxon>
    </lineage>
</organism>
<dbReference type="SUPFAM" id="SSF88713">
    <property type="entry name" value="Glycoside hydrolase/deacetylase"/>
    <property type="match status" value="1"/>
</dbReference>
<dbReference type="Proteomes" id="UP001597393">
    <property type="component" value="Unassembled WGS sequence"/>
</dbReference>
<dbReference type="NCBIfam" id="NF003814">
    <property type="entry name" value="PRK05406.1-3"/>
    <property type="match status" value="1"/>
</dbReference>
<name>A0ABW5NKV5_9SPHI</name>
<dbReference type="Gene3D" id="3.20.20.370">
    <property type="entry name" value="Glycoside hydrolase/deacetylase"/>
    <property type="match status" value="1"/>
</dbReference>
<dbReference type="InterPro" id="IPR011330">
    <property type="entry name" value="Glyco_hydro/deAcase_b/a-brl"/>
</dbReference>
<gene>
    <name evidence="1" type="ORF">ACFSQ3_12120</name>
</gene>
<dbReference type="PANTHER" id="PTHR30292:SF0">
    <property type="entry name" value="5-OXOPROLINASE SUBUNIT A"/>
    <property type="match status" value="1"/>
</dbReference>
<dbReference type="Pfam" id="PF03746">
    <property type="entry name" value="LamB_YcsF"/>
    <property type="match status" value="1"/>
</dbReference>
<dbReference type="EC" id="3.5.2.9" evidence="1"/>
<dbReference type="NCBIfam" id="NF003816">
    <property type="entry name" value="PRK05406.1-5"/>
    <property type="match status" value="1"/>
</dbReference>
<accession>A0ABW5NKV5</accession>
<reference evidence="2" key="1">
    <citation type="journal article" date="2019" name="Int. J. Syst. Evol. Microbiol.">
        <title>The Global Catalogue of Microorganisms (GCM) 10K type strain sequencing project: providing services to taxonomists for standard genome sequencing and annotation.</title>
        <authorList>
            <consortium name="The Broad Institute Genomics Platform"/>
            <consortium name="The Broad Institute Genome Sequencing Center for Infectious Disease"/>
            <person name="Wu L."/>
            <person name="Ma J."/>
        </authorList>
    </citation>
    <scope>NUCLEOTIDE SEQUENCE [LARGE SCALE GENOMIC DNA]</scope>
    <source>
        <strain evidence="2">KCTC 42248</strain>
    </source>
</reference>
<dbReference type="RefSeq" id="WP_380869824.1">
    <property type="nucleotide sequence ID" value="NZ_JBHUMA010000006.1"/>
</dbReference>
<dbReference type="PANTHER" id="PTHR30292">
    <property type="entry name" value="UNCHARACTERIZED PROTEIN YBGL-RELATED"/>
    <property type="match status" value="1"/>
</dbReference>
<evidence type="ECO:0000313" key="1">
    <source>
        <dbReference type="EMBL" id="MFD2599697.1"/>
    </source>
</evidence>
<keyword evidence="2" id="KW-1185">Reference proteome</keyword>
<dbReference type="EMBL" id="JBHUMA010000006">
    <property type="protein sequence ID" value="MFD2599697.1"/>
    <property type="molecule type" value="Genomic_DNA"/>
</dbReference>
<dbReference type="InterPro" id="IPR005501">
    <property type="entry name" value="LamB/YcsF/PxpA-like"/>
</dbReference>
<sequence length="255" mass="27843">MDLIHNIDLNCDLGESPGNQSNPIDEALLHLISSANIACGFHAGDALRMEITVAAAKQRGVAIGAHPGFEDKENFGRIPMPISPREAYQLVLYQVGALSAFVKAADASLHHVKLHGALYNMVAQDRALSESIVQAILDFDPKLKLYALAGSVTVEIAQKNNLSVVQEGFADRRYNSDGTLVSRQHPDALITNTEEAVQQSIDMIKRKTIRTIDGSFNYCQIDTICLHGDGAHALEFAQQLRQQLLTENINICAPE</sequence>
<proteinExistence type="predicted"/>
<evidence type="ECO:0000313" key="2">
    <source>
        <dbReference type="Proteomes" id="UP001597393"/>
    </source>
</evidence>
<comment type="caution">
    <text evidence="1">The sequence shown here is derived from an EMBL/GenBank/DDBJ whole genome shotgun (WGS) entry which is preliminary data.</text>
</comment>
<protein>
    <submittedName>
        <fullName evidence="1">5-oxoprolinase subunit PxpA</fullName>
        <ecNumber evidence="1">3.5.2.9</ecNumber>
    </submittedName>
</protein>
<dbReference type="GO" id="GO:0017168">
    <property type="term" value="F:5-oxoprolinase (ATP-hydrolyzing) activity"/>
    <property type="evidence" value="ECO:0007669"/>
    <property type="project" value="UniProtKB-EC"/>
</dbReference>